<dbReference type="SUPFAM" id="SSF102110">
    <property type="entry name" value="(2r)-phospho-3-sulfolactate synthase ComA"/>
    <property type="match status" value="2"/>
</dbReference>
<dbReference type="Gene3D" id="3.20.20.70">
    <property type="entry name" value="Aldolase class I"/>
    <property type="match status" value="2"/>
</dbReference>
<dbReference type="InterPro" id="IPR003830">
    <property type="entry name" value="ComA_synth"/>
</dbReference>
<name>A0A9Q1QDV2_9CARY</name>
<reference evidence="2" key="1">
    <citation type="submission" date="2022-04" db="EMBL/GenBank/DDBJ databases">
        <title>Carnegiea gigantea Genome sequencing and assembly v2.</title>
        <authorList>
            <person name="Copetti D."/>
            <person name="Sanderson M.J."/>
            <person name="Burquez A."/>
            <person name="Wojciechowski M.F."/>
        </authorList>
    </citation>
    <scope>NUCLEOTIDE SEQUENCE</scope>
    <source>
        <strain evidence="2">SGP5-SGP5p</strain>
        <tissue evidence="2">Aerial part</tissue>
    </source>
</reference>
<proteinExistence type="inferred from homology"/>
<dbReference type="EMBL" id="JAKOGI010000275">
    <property type="protein sequence ID" value="KAJ8437881.1"/>
    <property type="molecule type" value="Genomic_DNA"/>
</dbReference>
<evidence type="ECO:0000256" key="1">
    <source>
        <dbReference type="ARBA" id="ARBA00010424"/>
    </source>
</evidence>
<evidence type="ECO:0000313" key="3">
    <source>
        <dbReference type="Proteomes" id="UP001153076"/>
    </source>
</evidence>
<dbReference type="PANTHER" id="PTHR48413">
    <property type="match status" value="1"/>
</dbReference>
<dbReference type="InterPro" id="IPR013785">
    <property type="entry name" value="Aldolase_TIM"/>
</dbReference>
<protein>
    <submittedName>
        <fullName evidence="2">Uncharacterized protein</fullName>
    </submittedName>
</protein>
<comment type="caution">
    <text evidence="2">The sequence shown here is derived from an EMBL/GenBank/DDBJ whole genome shotgun (WGS) entry which is preliminary data.</text>
</comment>
<dbReference type="OrthoDB" id="9514740at2759"/>
<gene>
    <name evidence="2" type="ORF">Cgig2_031397</name>
</gene>
<dbReference type="Pfam" id="PF02679">
    <property type="entry name" value="ComA"/>
    <property type="match status" value="2"/>
</dbReference>
<dbReference type="AlphaFoldDB" id="A0A9Q1QDV2"/>
<organism evidence="2 3">
    <name type="scientific">Carnegiea gigantea</name>
    <dbReference type="NCBI Taxonomy" id="171969"/>
    <lineage>
        <taxon>Eukaryota</taxon>
        <taxon>Viridiplantae</taxon>
        <taxon>Streptophyta</taxon>
        <taxon>Embryophyta</taxon>
        <taxon>Tracheophyta</taxon>
        <taxon>Spermatophyta</taxon>
        <taxon>Magnoliopsida</taxon>
        <taxon>eudicotyledons</taxon>
        <taxon>Gunneridae</taxon>
        <taxon>Pentapetalae</taxon>
        <taxon>Caryophyllales</taxon>
        <taxon>Cactineae</taxon>
        <taxon>Cactaceae</taxon>
        <taxon>Cactoideae</taxon>
        <taxon>Echinocereeae</taxon>
        <taxon>Carnegiea</taxon>
    </lineage>
</organism>
<keyword evidence="3" id="KW-1185">Reference proteome</keyword>
<sequence length="377" mass="42700">MRKRIFNDKFYHPSISTQDEATGIEDTGHWVYVDLLIRRAQRCLEAGVDMIVIDAEDICQHAESLRSDVIAKIIGRLGVEKTMFEACDAKTSEWFIRQCGPKISSSTLSEVHGGDLSRKIIEMIFKAGWTSSDNCPCTENILKVHNPQTSVAQFEEYREMAKIRALRLVQEHSREQNRCLVDGCRFCATTVAFPLGRSGILSICSMQRCNLCCILRHEFSSQKVLPECLLGVFTTTTGERAYGSLEMDSGEEGRDKDKGLRKAFIVCWLIAGRLGSNGSYVEELYLLNPLNPTALLPCFVIIYKRRASSMAAYRWKSFLEDEDRPEKPRRYGVTEIRGPNYSLFSQNVLEDIFESMGQFVDGLKFSGGSYSLMTQLH</sequence>
<dbReference type="Proteomes" id="UP001153076">
    <property type="component" value="Unassembled WGS sequence"/>
</dbReference>
<accession>A0A9Q1QDV2</accession>
<comment type="similarity">
    <text evidence="1">Belongs to the phosphosulfolactate synthase family.</text>
</comment>
<dbReference type="PANTHER" id="PTHR48413:SF1">
    <property type="entry name" value="PROTEIN HEAT-STRESS-ASSOCIATED 32"/>
    <property type="match status" value="1"/>
</dbReference>
<dbReference type="InterPro" id="IPR036112">
    <property type="entry name" value="ComA_synth_sf"/>
</dbReference>
<evidence type="ECO:0000313" key="2">
    <source>
        <dbReference type="EMBL" id="KAJ8437881.1"/>
    </source>
</evidence>